<dbReference type="EMBL" id="WEFP01000001">
    <property type="protein sequence ID" value="KAB7577071.1"/>
    <property type="molecule type" value="Genomic_DNA"/>
</dbReference>
<accession>A0A1Y3IZ80</accession>
<sequence>MVSETAKTLSLQQKITLSPFHFRYISLKRIPKKQKKKEPLVSLCFLLVPLKTRSYNNGVG</sequence>
<protein>
    <submittedName>
        <fullName evidence="1">Uncharacterized protein</fullName>
    </submittedName>
</protein>
<organism evidence="1 2">
    <name type="scientific">Enterococcus faecium</name>
    <name type="common">Streptococcus faecium</name>
    <dbReference type="NCBI Taxonomy" id="1352"/>
    <lineage>
        <taxon>Bacteria</taxon>
        <taxon>Bacillati</taxon>
        <taxon>Bacillota</taxon>
        <taxon>Bacilli</taxon>
        <taxon>Lactobacillales</taxon>
        <taxon>Enterococcaceae</taxon>
        <taxon>Enterococcus</taxon>
    </lineage>
</organism>
<reference evidence="1 2" key="1">
    <citation type="submission" date="2019-10" db="EMBL/GenBank/DDBJ databases">
        <title>Evolutionary dynamics of vancomycin-resistant Enterococcus faecium during gastrointestinal tract colonization and bloodstream infection in immunocompromised pediatric patients.</title>
        <authorList>
            <person name="Chilambi G.S."/>
            <person name="Nordstrom H.R."/>
            <person name="Evans D.R."/>
            <person name="Ferrolino J."/>
            <person name="Hayden R.T."/>
            <person name="Maron G.M."/>
            <person name="Vo A.N."/>
            <person name="Gilmore M.S."/>
            <person name="Wolf J."/>
            <person name="Rosch J.W."/>
            <person name="Van Tyne D."/>
        </authorList>
    </citation>
    <scope>NUCLEOTIDE SEQUENCE [LARGE SCALE GENOMIC DNA]</scope>
    <source>
        <strain evidence="1 2">VRECG27</strain>
    </source>
</reference>
<evidence type="ECO:0000313" key="1">
    <source>
        <dbReference type="EMBL" id="KAB7577071.1"/>
    </source>
</evidence>
<comment type="caution">
    <text evidence="1">The sequence shown here is derived from an EMBL/GenBank/DDBJ whole genome shotgun (WGS) entry which is preliminary data.</text>
</comment>
<gene>
    <name evidence="1" type="ORF">GBM73_06965</name>
</gene>
<name>A0A1Y3IZ80_ENTFC</name>
<proteinExistence type="predicted"/>
<dbReference type="Proteomes" id="UP000469871">
    <property type="component" value="Unassembled WGS sequence"/>
</dbReference>
<dbReference type="AlphaFoldDB" id="A0A1Y3IZ80"/>
<evidence type="ECO:0000313" key="2">
    <source>
        <dbReference type="Proteomes" id="UP000469871"/>
    </source>
</evidence>